<keyword evidence="2 7" id="KW-0812">Transmembrane</keyword>
<dbReference type="GO" id="GO:0009252">
    <property type="term" value="P:peptidoglycan biosynthetic process"/>
    <property type="evidence" value="ECO:0007669"/>
    <property type="project" value="UniProtKB-UniRule"/>
</dbReference>
<accession>R4K2E7</accession>
<name>R4K2E7_CLOPA</name>
<dbReference type="EMBL" id="CP003261">
    <property type="protein sequence ID" value="AGK97277.1"/>
    <property type="molecule type" value="Genomic_DNA"/>
</dbReference>
<keyword evidence="5 7" id="KW-0456">Lyase</keyword>
<dbReference type="NCBIfam" id="TIGR00247">
    <property type="entry name" value="endolytic transglycosylase MltG"/>
    <property type="match status" value="1"/>
</dbReference>
<evidence type="ECO:0000313" key="9">
    <source>
        <dbReference type="Proteomes" id="UP000013523"/>
    </source>
</evidence>
<gene>
    <name evidence="7" type="primary">mltG</name>
    <name evidence="8" type="ORF">Clopa_2414</name>
</gene>
<comment type="similarity">
    <text evidence="7">Belongs to the transglycosylase MltG family.</text>
</comment>
<keyword evidence="6 7" id="KW-0961">Cell wall biogenesis/degradation</keyword>
<dbReference type="PANTHER" id="PTHR30518">
    <property type="entry name" value="ENDOLYTIC MUREIN TRANSGLYCOSYLASE"/>
    <property type="match status" value="1"/>
</dbReference>
<dbReference type="KEGG" id="cpas:Clopa_2414"/>
<dbReference type="PATRIC" id="fig|86416.3.peg.2396"/>
<proteinExistence type="inferred from homology"/>
<dbReference type="CDD" id="cd08010">
    <property type="entry name" value="MltG_like"/>
    <property type="match status" value="1"/>
</dbReference>
<dbReference type="Gene3D" id="3.30.1490.480">
    <property type="entry name" value="Endolytic murein transglycosylase"/>
    <property type="match status" value="2"/>
</dbReference>
<dbReference type="PANTHER" id="PTHR30518:SF2">
    <property type="entry name" value="ENDOLYTIC MUREIN TRANSGLYCOSYLASE"/>
    <property type="match status" value="1"/>
</dbReference>
<evidence type="ECO:0000256" key="4">
    <source>
        <dbReference type="ARBA" id="ARBA00023136"/>
    </source>
</evidence>
<keyword evidence="3 7" id="KW-1133">Transmembrane helix</keyword>
<evidence type="ECO:0000256" key="7">
    <source>
        <dbReference type="HAMAP-Rule" id="MF_02065"/>
    </source>
</evidence>
<evidence type="ECO:0000256" key="1">
    <source>
        <dbReference type="ARBA" id="ARBA00022475"/>
    </source>
</evidence>
<reference evidence="8 9" key="1">
    <citation type="submission" date="2012-01" db="EMBL/GenBank/DDBJ databases">
        <title>Complete sequence of chromosome of Clostridium pasteurianum BC1.</title>
        <authorList>
            <consortium name="US DOE Joint Genome Institute"/>
            <person name="Lucas S."/>
            <person name="Han J."/>
            <person name="Lapidus A."/>
            <person name="Cheng J.-F."/>
            <person name="Goodwin L."/>
            <person name="Pitluck S."/>
            <person name="Peters L."/>
            <person name="Mikhailova N."/>
            <person name="Teshima H."/>
            <person name="Detter J.C."/>
            <person name="Han C."/>
            <person name="Tapia R."/>
            <person name="Land M."/>
            <person name="Hauser L."/>
            <person name="Kyrpides N."/>
            <person name="Ivanova N."/>
            <person name="Pagani I."/>
            <person name="Dunn J."/>
            <person name="Taghavi S."/>
            <person name="Francis A."/>
            <person name="van der Lelie D."/>
            <person name="Woyke T."/>
        </authorList>
    </citation>
    <scope>NUCLEOTIDE SEQUENCE [LARGE SCALE GENOMIC DNA]</scope>
    <source>
        <strain evidence="8 9">BC1</strain>
    </source>
</reference>
<dbReference type="Pfam" id="PF02618">
    <property type="entry name" value="YceG"/>
    <property type="match status" value="1"/>
</dbReference>
<dbReference type="GO" id="GO:0005886">
    <property type="term" value="C:plasma membrane"/>
    <property type="evidence" value="ECO:0007669"/>
    <property type="project" value="UniProtKB-SubCell"/>
</dbReference>
<keyword evidence="9" id="KW-1185">Reference proteome</keyword>
<protein>
    <recommendedName>
        <fullName evidence="7">Endolytic murein transglycosylase</fullName>
        <ecNumber evidence="7">4.2.2.29</ecNumber>
    </recommendedName>
    <alternativeName>
        <fullName evidence="7">Peptidoglycan lytic transglycosylase</fullName>
    </alternativeName>
    <alternativeName>
        <fullName evidence="7">Peptidoglycan polymerization terminase</fullName>
    </alternativeName>
</protein>
<evidence type="ECO:0000256" key="5">
    <source>
        <dbReference type="ARBA" id="ARBA00023239"/>
    </source>
</evidence>
<comment type="catalytic activity">
    <reaction evidence="7">
        <text>a peptidoglycan chain = a peptidoglycan chain with N-acetyl-1,6-anhydromuramyl-[peptide] at the reducing end + a peptidoglycan chain with N-acetylglucosamine at the non-reducing end.</text>
        <dbReference type="EC" id="4.2.2.29"/>
    </reaction>
</comment>
<dbReference type="OrthoDB" id="9814591at2"/>
<feature type="site" description="Important for catalytic activity" evidence="7">
    <location>
        <position position="227"/>
    </location>
</feature>
<dbReference type="HOGENOM" id="CLU_025574_2_2_9"/>
<keyword evidence="1 7" id="KW-1003">Cell membrane</keyword>
<dbReference type="AlphaFoldDB" id="R4K2E7"/>
<dbReference type="STRING" id="86416.Clopa_2414"/>
<feature type="transmembrane region" description="Helical" evidence="7">
    <location>
        <begin position="12"/>
        <end position="30"/>
    </location>
</feature>
<dbReference type="GO" id="GO:0008932">
    <property type="term" value="F:lytic endotransglycosylase activity"/>
    <property type="evidence" value="ECO:0007669"/>
    <property type="project" value="UniProtKB-UniRule"/>
</dbReference>
<evidence type="ECO:0000256" key="6">
    <source>
        <dbReference type="ARBA" id="ARBA00023316"/>
    </source>
</evidence>
<sequence length="342" mass="39109">MKNIYKGKNKLIINISIVIIILLVLFAYIANSLNHPFRVNSNKEFEVKNGDTLYGVISRLDSQGLVRNSNLIKAYIKYKKAPGNIRPGLYTLYNNLSIDKFINNINNGVFDKNTVFITIPEGYNLSQIAELLDKKGVITKDNFIKASSDYKLPDYIKNDNNRKYKLEGYLFPDTYQLKKNMPGKEIIDLMLSHFDKQFSALLKRDNISLDKSKYDAVITMASIVEGEAESDTERNTIASVFYNRLNKNMKLQSCATVEYALGYHKDKLYDKDLEIKSNYNTYYVNGLPEGPICNPGLKSIEAALKPGNTNYIYFVSNNNGTHFFTDEYKKFEEVKKITQGSN</sequence>
<organism evidence="8 9">
    <name type="scientific">Clostridium pasteurianum BC1</name>
    <dbReference type="NCBI Taxonomy" id="86416"/>
    <lineage>
        <taxon>Bacteria</taxon>
        <taxon>Bacillati</taxon>
        <taxon>Bacillota</taxon>
        <taxon>Clostridia</taxon>
        <taxon>Eubacteriales</taxon>
        <taxon>Clostridiaceae</taxon>
        <taxon>Clostridium</taxon>
    </lineage>
</organism>
<dbReference type="FunFam" id="3.30.1490.480:FF:000010">
    <property type="entry name" value="Endolytic murein transglycosylase"/>
    <property type="match status" value="1"/>
</dbReference>
<dbReference type="InterPro" id="IPR003770">
    <property type="entry name" value="MLTG-like"/>
</dbReference>
<dbReference type="RefSeq" id="WP_015615581.1">
    <property type="nucleotide sequence ID" value="NC_021182.1"/>
</dbReference>
<dbReference type="GO" id="GO:0071555">
    <property type="term" value="P:cell wall organization"/>
    <property type="evidence" value="ECO:0007669"/>
    <property type="project" value="UniProtKB-KW"/>
</dbReference>
<dbReference type="eggNOG" id="COG1559">
    <property type="taxonomic scope" value="Bacteria"/>
</dbReference>
<comment type="function">
    <text evidence="7">Functions as a peptidoglycan terminase that cleaves nascent peptidoglycan strands endolytically to terminate their elongation.</text>
</comment>
<comment type="subcellular location">
    <subcellularLocation>
        <location evidence="7">Cell membrane</location>
        <topology evidence="7">Single-pass membrane protein</topology>
    </subcellularLocation>
</comment>
<evidence type="ECO:0000256" key="3">
    <source>
        <dbReference type="ARBA" id="ARBA00022989"/>
    </source>
</evidence>
<dbReference type="EC" id="4.2.2.29" evidence="7"/>
<evidence type="ECO:0000313" key="8">
    <source>
        <dbReference type="EMBL" id="AGK97277.1"/>
    </source>
</evidence>
<dbReference type="Proteomes" id="UP000013523">
    <property type="component" value="Chromosome"/>
</dbReference>
<keyword evidence="4 7" id="KW-0472">Membrane</keyword>
<evidence type="ECO:0000256" key="2">
    <source>
        <dbReference type="ARBA" id="ARBA00022692"/>
    </source>
</evidence>
<dbReference type="HAMAP" id="MF_02065">
    <property type="entry name" value="MltG"/>
    <property type="match status" value="1"/>
</dbReference>